<dbReference type="EMBL" id="FCOF02000019">
    <property type="protein sequence ID" value="SAK74434.1"/>
    <property type="molecule type" value="Genomic_DNA"/>
</dbReference>
<gene>
    <name evidence="1" type="ORF">AWB75_04145</name>
</gene>
<name>A0A158BWF1_9BURK</name>
<proteinExistence type="predicted"/>
<keyword evidence="2" id="KW-1185">Reference proteome</keyword>
<evidence type="ECO:0000313" key="1">
    <source>
        <dbReference type="EMBL" id="SAK74434.1"/>
    </source>
</evidence>
<organism evidence="1 2">
    <name type="scientific">Caballeronia catudaia</name>
    <dbReference type="NCBI Taxonomy" id="1777136"/>
    <lineage>
        <taxon>Bacteria</taxon>
        <taxon>Pseudomonadati</taxon>
        <taxon>Pseudomonadota</taxon>
        <taxon>Betaproteobacteria</taxon>
        <taxon>Burkholderiales</taxon>
        <taxon>Burkholderiaceae</taxon>
        <taxon>Caballeronia</taxon>
    </lineage>
</organism>
<protein>
    <recommendedName>
        <fullName evidence="3">Helix-turn-helix domain protein</fullName>
    </recommendedName>
</protein>
<reference evidence="1" key="1">
    <citation type="submission" date="2016-01" db="EMBL/GenBank/DDBJ databases">
        <authorList>
            <person name="Peeters C."/>
        </authorList>
    </citation>
    <scope>NUCLEOTIDE SEQUENCE [LARGE SCALE GENOMIC DNA]</scope>
    <source>
        <strain evidence="1">LMG 29318</strain>
    </source>
</reference>
<evidence type="ECO:0008006" key="3">
    <source>
        <dbReference type="Google" id="ProtNLM"/>
    </source>
</evidence>
<evidence type="ECO:0000313" key="2">
    <source>
        <dbReference type="Proteomes" id="UP000054870"/>
    </source>
</evidence>
<accession>A0A158BWF1</accession>
<dbReference type="AlphaFoldDB" id="A0A158BWF1"/>
<sequence length="132" mass="14876">MSHEERSSAPFIADAIALARARMEELFRTFGARLPAEVQQDLSRGMEAILCEILSQHPAFRADADDFVSTAEAATLLFVSRPHVTKLLEQGKLTLHHETQDNRFLTRTSVLLYRSSLEAAKRAYQASTRDEE</sequence>
<comment type="caution">
    <text evidence="1">The sequence shown here is derived from an EMBL/GenBank/DDBJ whole genome shotgun (WGS) entry which is preliminary data.</text>
</comment>
<dbReference type="OrthoDB" id="9134643at2"/>
<dbReference type="Proteomes" id="UP000054870">
    <property type="component" value="Unassembled WGS sequence"/>
</dbReference>
<dbReference type="RefSeq" id="WP_061125954.1">
    <property type="nucleotide sequence ID" value="NZ_FCOF02000019.1"/>
</dbReference>